<sequence length="199" mass="21653">MHAAKLVPDAAADDDDNTGVLNGTQGAIDGGGNGSSSSVLEGEVVESPSGSGRKVVVPFRSNKKIVKKKKKIKKMEVQDQSVVVVNDKEEETVEASNMVEPVDPNAVEITDNIVFWKLLLGPRYFDPPDSNRRACFNCGEGHTVANCTAAKRKKPYFVCGSLEHNAKQCSKFDILISTPSSSAKYQFRIDQIPDRLDLL</sequence>
<feature type="compositionally biased region" description="Low complexity" evidence="1">
    <location>
        <begin position="35"/>
        <end position="52"/>
    </location>
</feature>
<dbReference type="Proteomes" id="UP001459277">
    <property type="component" value="Unassembled WGS sequence"/>
</dbReference>
<dbReference type="AlphaFoldDB" id="A0AAW2D449"/>
<dbReference type="EMBL" id="JAZDWU010000004">
    <property type="protein sequence ID" value="KAL0004419.1"/>
    <property type="molecule type" value="Genomic_DNA"/>
</dbReference>
<reference evidence="2 3" key="1">
    <citation type="submission" date="2024-01" db="EMBL/GenBank/DDBJ databases">
        <title>A telomere-to-telomere, gap-free genome of sweet tea (Lithocarpus litseifolius).</title>
        <authorList>
            <person name="Zhou J."/>
        </authorList>
    </citation>
    <scope>NUCLEOTIDE SEQUENCE [LARGE SCALE GENOMIC DNA]</scope>
    <source>
        <strain evidence="2">Zhou-2022a</strain>
        <tissue evidence="2">Leaf</tissue>
    </source>
</reference>
<organism evidence="2 3">
    <name type="scientific">Lithocarpus litseifolius</name>
    <dbReference type="NCBI Taxonomy" id="425828"/>
    <lineage>
        <taxon>Eukaryota</taxon>
        <taxon>Viridiplantae</taxon>
        <taxon>Streptophyta</taxon>
        <taxon>Embryophyta</taxon>
        <taxon>Tracheophyta</taxon>
        <taxon>Spermatophyta</taxon>
        <taxon>Magnoliopsida</taxon>
        <taxon>eudicotyledons</taxon>
        <taxon>Gunneridae</taxon>
        <taxon>Pentapetalae</taxon>
        <taxon>rosids</taxon>
        <taxon>fabids</taxon>
        <taxon>Fagales</taxon>
        <taxon>Fagaceae</taxon>
        <taxon>Lithocarpus</taxon>
    </lineage>
</organism>
<comment type="caution">
    <text evidence="2">The sequence shown here is derived from an EMBL/GenBank/DDBJ whole genome shotgun (WGS) entry which is preliminary data.</text>
</comment>
<feature type="region of interest" description="Disordered" evidence="1">
    <location>
        <begin position="1"/>
        <end position="53"/>
    </location>
</feature>
<evidence type="ECO:0000313" key="2">
    <source>
        <dbReference type="EMBL" id="KAL0004419.1"/>
    </source>
</evidence>
<protein>
    <recommendedName>
        <fullName evidence="4">CCHC-type domain-containing protein</fullName>
    </recommendedName>
</protein>
<keyword evidence="3" id="KW-1185">Reference proteome</keyword>
<dbReference type="Gene3D" id="4.10.60.10">
    <property type="entry name" value="Zinc finger, CCHC-type"/>
    <property type="match status" value="1"/>
</dbReference>
<dbReference type="PANTHER" id="PTHR46978">
    <property type="entry name" value="ZINC KNUCKLE (CCHC-TYPE) FAMILY PROTEIN"/>
    <property type="match status" value="1"/>
</dbReference>
<accession>A0AAW2D449</accession>
<dbReference type="PANTHER" id="PTHR46978:SF1">
    <property type="entry name" value="ZINC KNUCKLE (CCHC-TYPE) FAMILY PROTEIN"/>
    <property type="match status" value="1"/>
</dbReference>
<evidence type="ECO:0008006" key="4">
    <source>
        <dbReference type="Google" id="ProtNLM"/>
    </source>
</evidence>
<gene>
    <name evidence="2" type="ORF">SO802_011980</name>
</gene>
<dbReference type="SUPFAM" id="SSF57756">
    <property type="entry name" value="Retrovirus zinc finger-like domains"/>
    <property type="match status" value="1"/>
</dbReference>
<name>A0AAW2D449_9ROSI</name>
<evidence type="ECO:0000313" key="3">
    <source>
        <dbReference type="Proteomes" id="UP001459277"/>
    </source>
</evidence>
<dbReference type="GO" id="GO:0008270">
    <property type="term" value="F:zinc ion binding"/>
    <property type="evidence" value="ECO:0007669"/>
    <property type="project" value="InterPro"/>
</dbReference>
<proteinExistence type="predicted"/>
<dbReference type="GO" id="GO:0003676">
    <property type="term" value="F:nucleic acid binding"/>
    <property type="evidence" value="ECO:0007669"/>
    <property type="project" value="InterPro"/>
</dbReference>
<evidence type="ECO:0000256" key="1">
    <source>
        <dbReference type="SAM" id="MobiDB-lite"/>
    </source>
</evidence>
<dbReference type="InterPro" id="IPR036875">
    <property type="entry name" value="Znf_CCHC_sf"/>
</dbReference>